<dbReference type="EMBL" id="JBHSNY010000035">
    <property type="protein sequence ID" value="MFC5639720.1"/>
    <property type="molecule type" value="Genomic_DNA"/>
</dbReference>
<protein>
    <recommendedName>
        <fullName evidence="4">Lipoprotein</fullName>
    </recommendedName>
</protein>
<keyword evidence="1" id="KW-0472">Membrane</keyword>
<gene>
    <name evidence="2" type="ORF">ACFPZJ_39695</name>
</gene>
<keyword evidence="1" id="KW-1133">Transmembrane helix</keyword>
<dbReference type="RefSeq" id="WP_381031948.1">
    <property type="nucleotide sequence ID" value="NZ_JBHSNY010000035.1"/>
</dbReference>
<proteinExistence type="predicted"/>
<name>A0ABW0V1G3_9ACTN</name>
<dbReference type="Proteomes" id="UP001596154">
    <property type="component" value="Unassembled WGS sequence"/>
</dbReference>
<evidence type="ECO:0008006" key="4">
    <source>
        <dbReference type="Google" id="ProtNLM"/>
    </source>
</evidence>
<comment type="caution">
    <text evidence="2">The sequence shown here is derived from an EMBL/GenBank/DDBJ whole genome shotgun (WGS) entry which is preliminary data.</text>
</comment>
<accession>A0ABW0V1G3</accession>
<evidence type="ECO:0000313" key="2">
    <source>
        <dbReference type="EMBL" id="MFC5639720.1"/>
    </source>
</evidence>
<organism evidence="2 3">
    <name type="scientific">Streptomyces bullii</name>
    <dbReference type="NCBI Taxonomy" id="349910"/>
    <lineage>
        <taxon>Bacteria</taxon>
        <taxon>Bacillati</taxon>
        <taxon>Actinomycetota</taxon>
        <taxon>Actinomycetes</taxon>
        <taxon>Kitasatosporales</taxon>
        <taxon>Streptomycetaceae</taxon>
        <taxon>Streptomyces</taxon>
    </lineage>
</organism>
<keyword evidence="1" id="KW-0812">Transmembrane</keyword>
<evidence type="ECO:0000256" key="1">
    <source>
        <dbReference type="SAM" id="Phobius"/>
    </source>
</evidence>
<reference evidence="3" key="1">
    <citation type="journal article" date="2019" name="Int. J. Syst. Evol. Microbiol.">
        <title>The Global Catalogue of Microorganisms (GCM) 10K type strain sequencing project: providing services to taxonomists for standard genome sequencing and annotation.</title>
        <authorList>
            <consortium name="The Broad Institute Genomics Platform"/>
            <consortium name="The Broad Institute Genome Sequencing Center for Infectious Disease"/>
            <person name="Wu L."/>
            <person name="Ma J."/>
        </authorList>
    </citation>
    <scope>NUCLEOTIDE SEQUENCE [LARGE SCALE GENOMIC DNA]</scope>
    <source>
        <strain evidence="3">CGMCC 4.7248</strain>
    </source>
</reference>
<evidence type="ECO:0000313" key="3">
    <source>
        <dbReference type="Proteomes" id="UP001596154"/>
    </source>
</evidence>
<sequence>MTIWGRPALWALAVVAGAGAAALTGVAVWVDLDTADRVASVCGAILALVGLVVSLAALTCSAQGDTPDISVGSGGLVILDDVDRTAIGEGSEVVGSLSTARPATGRSTGRLKLRVSKGGKFFRGVVRDSAIGYNSKRRES</sequence>
<feature type="transmembrane region" description="Helical" evidence="1">
    <location>
        <begin position="38"/>
        <end position="58"/>
    </location>
</feature>
<keyword evidence="3" id="KW-1185">Reference proteome</keyword>